<protein>
    <submittedName>
        <fullName evidence="1">Uncharacterized protein</fullName>
    </submittedName>
</protein>
<comment type="caution">
    <text evidence="1">The sequence shown here is derived from an EMBL/GenBank/DDBJ whole genome shotgun (WGS) entry which is preliminary data.</text>
</comment>
<sequence>LGQHYNPRDIMQRGSARQAKIRLLIRPPRGFEDAYVAQIHIPVNQFIMVRFSSERFIATITYVARALIRGDAALALFPALALVFAPCAKMKSFASRGVGDDGKAKNAVLLAKCHSVGSDGMAKNAVLLAMCH</sequence>
<reference evidence="1" key="1">
    <citation type="submission" date="2021-02" db="EMBL/GenBank/DDBJ databases">
        <authorList>
            <person name="Dougan E. K."/>
            <person name="Rhodes N."/>
            <person name="Thang M."/>
            <person name="Chan C."/>
        </authorList>
    </citation>
    <scope>NUCLEOTIDE SEQUENCE</scope>
</reference>
<organism evidence="1 2">
    <name type="scientific">Polarella glacialis</name>
    <name type="common">Dinoflagellate</name>
    <dbReference type="NCBI Taxonomy" id="89957"/>
    <lineage>
        <taxon>Eukaryota</taxon>
        <taxon>Sar</taxon>
        <taxon>Alveolata</taxon>
        <taxon>Dinophyceae</taxon>
        <taxon>Suessiales</taxon>
        <taxon>Suessiaceae</taxon>
        <taxon>Polarella</taxon>
    </lineage>
</organism>
<feature type="non-terminal residue" evidence="1">
    <location>
        <position position="1"/>
    </location>
</feature>
<evidence type="ECO:0000313" key="2">
    <source>
        <dbReference type="Proteomes" id="UP000654075"/>
    </source>
</evidence>
<accession>A0A813FY34</accession>
<gene>
    <name evidence="1" type="ORF">PGLA1383_LOCUS33228</name>
</gene>
<proteinExistence type="predicted"/>
<name>A0A813FY34_POLGL</name>
<keyword evidence="2" id="KW-1185">Reference proteome</keyword>
<dbReference type="Proteomes" id="UP000654075">
    <property type="component" value="Unassembled WGS sequence"/>
</dbReference>
<evidence type="ECO:0000313" key="1">
    <source>
        <dbReference type="EMBL" id="CAE8615513.1"/>
    </source>
</evidence>
<dbReference type="AlphaFoldDB" id="A0A813FY34"/>
<dbReference type="EMBL" id="CAJNNV010025647">
    <property type="protein sequence ID" value="CAE8615513.1"/>
    <property type="molecule type" value="Genomic_DNA"/>
</dbReference>
<feature type="non-terminal residue" evidence="1">
    <location>
        <position position="132"/>
    </location>
</feature>